<protein>
    <recommendedName>
        <fullName evidence="5">Protein kinase domain-containing protein</fullName>
    </recommendedName>
</protein>
<dbReference type="PROSITE" id="PS50011">
    <property type="entry name" value="PROTEIN_KINASE_DOM"/>
    <property type="match status" value="1"/>
</dbReference>
<dbReference type="Gene3D" id="1.25.40.20">
    <property type="entry name" value="Ankyrin repeat-containing domain"/>
    <property type="match status" value="1"/>
</dbReference>
<dbReference type="GO" id="GO:0005634">
    <property type="term" value="C:nucleus"/>
    <property type="evidence" value="ECO:0007669"/>
    <property type="project" value="TreeGrafter"/>
</dbReference>
<dbReference type="PANTHER" id="PTHR24193:SF121">
    <property type="entry name" value="ADA2A-CONTAINING COMPLEX COMPONENT 3, ISOFORM D"/>
    <property type="match status" value="1"/>
</dbReference>
<feature type="repeat" description="ANK" evidence="3">
    <location>
        <begin position="759"/>
        <end position="791"/>
    </location>
</feature>
<proteinExistence type="predicted"/>
<evidence type="ECO:0000256" key="1">
    <source>
        <dbReference type="ARBA" id="ARBA00022737"/>
    </source>
</evidence>
<dbReference type="GO" id="GO:0045944">
    <property type="term" value="P:positive regulation of transcription by RNA polymerase II"/>
    <property type="evidence" value="ECO:0007669"/>
    <property type="project" value="TreeGrafter"/>
</dbReference>
<dbReference type="InterPro" id="IPR000719">
    <property type="entry name" value="Prot_kinase_dom"/>
</dbReference>
<feature type="domain" description="Protein kinase" evidence="5">
    <location>
        <begin position="294"/>
        <end position="624"/>
    </location>
</feature>
<keyword evidence="1" id="KW-0677">Repeat</keyword>
<dbReference type="OrthoDB" id="5986190at2759"/>
<dbReference type="InterPro" id="IPR050663">
    <property type="entry name" value="Ankyrin-SOCS_Box"/>
</dbReference>
<dbReference type="Pfam" id="PF00069">
    <property type="entry name" value="Pkinase"/>
    <property type="match status" value="1"/>
</dbReference>
<evidence type="ECO:0000256" key="3">
    <source>
        <dbReference type="PROSITE-ProRule" id="PRU00023"/>
    </source>
</evidence>
<feature type="region of interest" description="Disordered" evidence="4">
    <location>
        <begin position="41"/>
        <end position="80"/>
    </location>
</feature>
<dbReference type="InterPro" id="IPR011009">
    <property type="entry name" value="Kinase-like_dom_sf"/>
</dbReference>
<dbReference type="GO" id="GO:0005524">
    <property type="term" value="F:ATP binding"/>
    <property type="evidence" value="ECO:0007669"/>
    <property type="project" value="InterPro"/>
</dbReference>
<dbReference type="PROSITE" id="PS00108">
    <property type="entry name" value="PROTEIN_KINASE_ST"/>
    <property type="match status" value="1"/>
</dbReference>
<dbReference type="InterPro" id="IPR008271">
    <property type="entry name" value="Ser/Thr_kinase_AS"/>
</dbReference>
<evidence type="ECO:0000313" key="6">
    <source>
        <dbReference type="EMBL" id="KAE8409997.1"/>
    </source>
</evidence>
<keyword evidence="7" id="KW-1185">Reference proteome</keyword>
<dbReference type="PROSITE" id="PS50088">
    <property type="entry name" value="ANK_REPEAT"/>
    <property type="match status" value="2"/>
</dbReference>
<keyword evidence="2 3" id="KW-0040">ANK repeat</keyword>
<name>A0A5N7DU44_9EURO</name>
<dbReference type="PANTHER" id="PTHR24193">
    <property type="entry name" value="ANKYRIN REPEAT PROTEIN"/>
    <property type="match status" value="1"/>
</dbReference>
<dbReference type="PROSITE" id="PS50297">
    <property type="entry name" value="ANK_REP_REGION"/>
    <property type="match status" value="2"/>
</dbReference>
<accession>A0A5N7DU44</accession>
<dbReference type="SMART" id="SM00220">
    <property type="entry name" value="S_TKc"/>
    <property type="match status" value="1"/>
</dbReference>
<feature type="repeat" description="ANK" evidence="3">
    <location>
        <begin position="724"/>
        <end position="758"/>
    </location>
</feature>
<dbReference type="SUPFAM" id="SSF48403">
    <property type="entry name" value="Ankyrin repeat"/>
    <property type="match status" value="1"/>
</dbReference>
<dbReference type="GeneID" id="43673353"/>
<evidence type="ECO:0000313" key="7">
    <source>
        <dbReference type="Proteomes" id="UP000325579"/>
    </source>
</evidence>
<dbReference type="GO" id="GO:0000976">
    <property type="term" value="F:transcription cis-regulatory region binding"/>
    <property type="evidence" value="ECO:0007669"/>
    <property type="project" value="TreeGrafter"/>
</dbReference>
<dbReference type="AlphaFoldDB" id="A0A5N7DU44"/>
<dbReference type="RefSeq" id="XP_031947316.1">
    <property type="nucleotide sequence ID" value="XM_032088662.1"/>
</dbReference>
<dbReference type="InterPro" id="IPR002110">
    <property type="entry name" value="Ankyrin_rpt"/>
</dbReference>
<dbReference type="Proteomes" id="UP000325579">
    <property type="component" value="Unassembled WGS sequence"/>
</dbReference>
<dbReference type="Pfam" id="PF12796">
    <property type="entry name" value="Ank_2"/>
    <property type="match status" value="1"/>
</dbReference>
<feature type="compositionally biased region" description="Basic and acidic residues" evidence="4">
    <location>
        <begin position="45"/>
        <end position="58"/>
    </location>
</feature>
<sequence length="941" mass="105753">MSRHDVFRTVFNVTMSDEEIDANLSANGYSLNGFHRTLNSYSAEDSSHRSSSEADRQFTRRLTPAEHATPRTIPNQPHSPEMEMYGISPHHTYFPDDHHVYNVHANTRYRAPHLIGDSHPYSPDSLFIEGPTERRQSLPRELVLRELSRAIQTATHRRDRPSEKVVTRHSLAVIWSEARLEKFIDLVRPGFDYGWIDEIREDWLQTLSILVDIGWQDWGRFGDIFLRHRGKNGELDRSDRMIPKYTLAILEDDSFLGSPWAEKFQASQYTFCPIDIEEGKSLMFSKEWKLPFINETSASIGIGAYGRVTKEIIGSGHFRSRSEHHLPGAPYSKDIAVALKQFEARGDFRSETNNLDVLRSSLSKHDRIVPFLATVTIGNSFNILSPLAEMDLDVFLREGHQRCPDFTVRDLMQEAAHLAGALAFLHQGLDSNPPGLTCCHMDLKPSNILVFQGDSLDYPKVGKWKISDFGISIMSRPERTGTTVTEFVDSFTHRELSRPPPGPYQSPDGAGLGLKSDIWSLGCILTRVLALGLGGTAGMMQLDHLRSTSDDGESPYENDYFYRGSPPVVNPHVRTWLSGLVGGGYNYNPEFLEKCQSLIVSMLSINHDDRPSARDVQEQLHYLVDIARPIVFRPPSTNTSVGGSASIGSGSDNIGISNRESRLREERLIWHAISLLDGDANIEERIWHDDDRLLIHVVRFGLAFKLEKLLAREPGLDVETPDSNGDTPLKIAASAKEHHAYVVEVLLNAGASIDAPSRRGVTPLMAACRHGNVSAVRLLLDRGADCSRPSRDGYTCLHYAMFSEDGAKIIQLLKGRVSFNIRRSHNDETPLITLIKRYDGTASWWEKFGKLLQGFADINMADTNRCTPLSLAVEEDRSQLAAVLLREGAEYGERPKPRHLSSDMTAVLKNAQPRGRRESEGRPGSSTTRFSLIRRFSTFKF</sequence>
<dbReference type="EMBL" id="ML736738">
    <property type="protein sequence ID" value="KAE8409997.1"/>
    <property type="molecule type" value="Genomic_DNA"/>
</dbReference>
<dbReference type="GO" id="GO:0004672">
    <property type="term" value="F:protein kinase activity"/>
    <property type="evidence" value="ECO:0007669"/>
    <property type="project" value="InterPro"/>
</dbReference>
<evidence type="ECO:0000256" key="4">
    <source>
        <dbReference type="SAM" id="MobiDB-lite"/>
    </source>
</evidence>
<reference evidence="6 7" key="1">
    <citation type="submission" date="2019-04" db="EMBL/GenBank/DDBJ databases">
        <authorList>
            <consortium name="DOE Joint Genome Institute"/>
            <person name="Mondo S."/>
            <person name="Kjaerbolling I."/>
            <person name="Vesth T."/>
            <person name="Frisvad J.C."/>
            <person name="Nybo J.L."/>
            <person name="Theobald S."/>
            <person name="Kildgaard S."/>
            <person name="Isbrandt T."/>
            <person name="Kuo A."/>
            <person name="Sato A."/>
            <person name="Lyhne E.K."/>
            <person name="Kogle M.E."/>
            <person name="Wiebenga A."/>
            <person name="Kun R.S."/>
            <person name="Lubbers R.J."/>
            <person name="Makela M.R."/>
            <person name="Barry K."/>
            <person name="Chovatia M."/>
            <person name="Clum A."/>
            <person name="Daum C."/>
            <person name="Haridas S."/>
            <person name="He G."/>
            <person name="LaButti K."/>
            <person name="Lipzen A."/>
            <person name="Riley R."/>
            <person name="Salamov A."/>
            <person name="Simmons B.A."/>
            <person name="Magnuson J.K."/>
            <person name="Henrissat B."/>
            <person name="Mortensen U.H."/>
            <person name="Larsen T.O."/>
            <person name="Devries R.P."/>
            <person name="Grigoriev I.V."/>
            <person name="Machida M."/>
            <person name="Baker S.E."/>
            <person name="Andersen M.R."/>
            <person name="Cantor M.N."/>
            <person name="Hua S.X."/>
        </authorList>
    </citation>
    <scope>NUCLEOTIDE SEQUENCE [LARGE SCALE GENOMIC DNA]</scope>
    <source>
        <strain evidence="6 7">CBS 119388</strain>
    </source>
</reference>
<dbReference type="SMART" id="SM00248">
    <property type="entry name" value="ANK"/>
    <property type="match status" value="4"/>
</dbReference>
<evidence type="ECO:0000256" key="2">
    <source>
        <dbReference type="ARBA" id="ARBA00023043"/>
    </source>
</evidence>
<organism evidence="6 7">
    <name type="scientific">Aspergillus pseudonomiae</name>
    <dbReference type="NCBI Taxonomy" id="1506151"/>
    <lineage>
        <taxon>Eukaryota</taxon>
        <taxon>Fungi</taxon>
        <taxon>Dikarya</taxon>
        <taxon>Ascomycota</taxon>
        <taxon>Pezizomycotina</taxon>
        <taxon>Eurotiomycetes</taxon>
        <taxon>Eurotiomycetidae</taxon>
        <taxon>Eurotiales</taxon>
        <taxon>Aspergillaceae</taxon>
        <taxon>Aspergillus</taxon>
        <taxon>Aspergillus subgen. Circumdati</taxon>
    </lineage>
</organism>
<gene>
    <name evidence="6" type="ORF">BDV37DRAFT_290200</name>
</gene>
<dbReference type="CDD" id="cd00180">
    <property type="entry name" value="PKc"/>
    <property type="match status" value="1"/>
</dbReference>
<dbReference type="Gene3D" id="1.10.510.10">
    <property type="entry name" value="Transferase(Phosphotransferase) domain 1"/>
    <property type="match status" value="1"/>
</dbReference>
<dbReference type="SUPFAM" id="SSF56112">
    <property type="entry name" value="Protein kinase-like (PK-like)"/>
    <property type="match status" value="1"/>
</dbReference>
<evidence type="ECO:0000259" key="5">
    <source>
        <dbReference type="PROSITE" id="PS50011"/>
    </source>
</evidence>
<dbReference type="InterPro" id="IPR036770">
    <property type="entry name" value="Ankyrin_rpt-contain_sf"/>
</dbReference>